<feature type="transmembrane region" description="Helical" evidence="1">
    <location>
        <begin position="43"/>
        <end position="61"/>
    </location>
</feature>
<reference evidence="2" key="1">
    <citation type="journal article" date="2018" name="Genome Biol.">
        <title>SKESA: strategic k-mer extension for scrupulous assemblies.</title>
        <authorList>
            <person name="Souvorov A."/>
            <person name="Agarwala R."/>
            <person name="Lipman D.J."/>
        </authorList>
    </citation>
    <scope>NUCLEOTIDE SEQUENCE</scope>
    <source>
        <strain evidence="2">10-1049</strain>
    </source>
</reference>
<keyword evidence="1" id="KW-0812">Transmembrane</keyword>
<keyword evidence="1" id="KW-1133">Transmembrane helix</keyword>
<evidence type="ECO:0000256" key="1">
    <source>
        <dbReference type="SAM" id="Phobius"/>
    </source>
</evidence>
<sequence>MVNGEIAYFLAFVVLMISGFMVIKSIKNFYIPDVGVVKRNIKYFVIFMPLALVSGFTFATFSVKTPGSFIEAISRGISDLIFLIIG</sequence>
<dbReference type="AlphaFoldDB" id="A0A732D6W8"/>
<comment type="caution">
    <text evidence="2">The sequence shown here is derived from an EMBL/GenBank/DDBJ whole genome shotgun (WGS) entry which is preliminary data.</text>
</comment>
<keyword evidence="1" id="KW-0472">Membrane</keyword>
<feature type="transmembrane region" description="Helical" evidence="1">
    <location>
        <begin position="6"/>
        <end position="23"/>
    </location>
</feature>
<reference evidence="2" key="2">
    <citation type="submission" date="2018-07" db="EMBL/GenBank/DDBJ databases">
        <authorList>
            <consortium name="NCBI Pathogen Detection Project"/>
        </authorList>
    </citation>
    <scope>NUCLEOTIDE SEQUENCE</scope>
    <source>
        <strain evidence="2">10-1049</strain>
    </source>
</reference>
<evidence type="ECO:0000313" key="2">
    <source>
        <dbReference type="EMBL" id="HAE4980079.1"/>
    </source>
</evidence>
<gene>
    <name evidence="2" type="ORF">G4G51_004751</name>
</gene>
<accession>A0A732D6W8</accession>
<organism evidence="2">
    <name type="scientific">Salmonella dublin</name>
    <dbReference type="NCBI Taxonomy" id="98360"/>
    <lineage>
        <taxon>Bacteria</taxon>
        <taxon>Pseudomonadati</taxon>
        <taxon>Pseudomonadota</taxon>
        <taxon>Gammaproteobacteria</taxon>
        <taxon>Enterobacterales</taxon>
        <taxon>Enterobacteriaceae</taxon>
        <taxon>Salmonella</taxon>
    </lineage>
</organism>
<name>A0A732D6W8_SALDU</name>
<proteinExistence type="predicted"/>
<dbReference type="EMBL" id="DAASCL010000092">
    <property type="protein sequence ID" value="HAE4980079.1"/>
    <property type="molecule type" value="Genomic_DNA"/>
</dbReference>
<protein>
    <submittedName>
        <fullName evidence="2">Uncharacterized protein</fullName>
    </submittedName>
</protein>